<evidence type="ECO:0000256" key="1">
    <source>
        <dbReference type="SAM" id="Phobius"/>
    </source>
</evidence>
<proteinExistence type="predicted"/>
<dbReference type="EnsemblPlants" id="Ma01_t20340.1">
    <property type="protein sequence ID" value="Ma01_p20340.1"/>
    <property type="gene ID" value="Ma01_g20340"/>
</dbReference>
<dbReference type="InParanoid" id="A0A804HWD5"/>
<evidence type="ECO:0000313" key="3">
    <source>
        <dbReference type="Proteomes" id="UP000012960"/>
    </source>
</evidence>
<evidence type="ECO:0000313" key="2">
    <source>
        <dbReference type="EnsemblPlants" id="Ma01_p20340.1"/>
    </source>
</evidence>
<dbReference type="AlphaFoldDB" id="A0A804HWD5"/>
<accession>A0A804HWD5</accession>
<organism evidence="2 3">
    <name type="scientific">Musa acuminata subsp. malaccensis</name>
    <name type="common">Wild banana</name>
    <name type="synonym">Musa malaccensis</name>
    <dbReference type="NCBI Taxonomy" id="214687"/>
    <lineage>
        <taxon>Eukaryota</taxon>
        <taxon>Viridiplantae</taxon>
        <taxon>Streptophyta</taxon>
        <taxon>Embryophyta</taxon>
        <taxon>Tracheophyta</taxon>
        <taxon>Spermatophyta</taxon>
        <taxon>Magnoliopsida</taxon>
        <taxon>Liliopsida</taxon>
        <taxon>Zingiberales</taxon>
        <taxon>Musaceae</taxon>
        <taxon>Musa</taxon>
    </lineage>
</organism>
<sequence>MIQVVSLIDWPNTYPLSKSSLLNSSSISVSFFYYFWMNLNQNRYKITR</sequence>
<dbReference type="Gramene" id="Ma01_t20340.1">
    <property type="protein sequence ID" value="Ma01_p20340.1"/>
    <property type="gene ID" value="Ma01_g20340"/>
</dbReference>
<keyword evidence="1" id="KW-1133">Transmembrane helix</keyword>
<feature type="transmembrane region" description="Helical" evidence="1">
    <location>
        <begin position="20"/>
        <end position="39"/>
    </location>
</feature>
<name>A0A804HWD5_MUSAM</name>
<protein>
    <submittedName>
        <fullName evidence="2">Uncharacterized protein</fullName>
    </submittedName>
</protein>
<keyword evidence="3" id="KW-1185">Reference proteome</keyword>
<dbReference type="Proteomes" id="UP000012960">
    <property type="component" value="Unplaced"/>
</dbReference>
<keyword evidence="1" id="KW-0472">Membrane</keyword>
<keyword evidence="1" id="KW-0812">Transmembrane</keyword>
<reference evidence="2" key="1">
    <citation type="submission" date="2021-05" db="UniProtKB">
        <authorList>
            <consortium name="EnsemblPlants"/>
        </authorList>
    </citation>
    <scope>IDENTIFICATION</scope>
    <source>
        <strain evidence="2">subsp. malaccensis</strain>
    </source>
</reference>